<gene>
    <name evidence="5" type="primary">lrp_6</name>
    <name evidence="5" type="ORF">TRP8649_01845</name>
</gene>
<dbReference type="Gene3D" id="3.30.70.920">
    <property type="match status" value="1"/>
</dbReference>
<dbReference type="SMART" id="SM00344">
    <property type="entry name" value="HTH_ASNC"/>
    <property type="match status" value="1"/>
</dbReference>
<dbReference type="EMBL" id="FXXP01000001">
    <property type="protein sequence ID" value="SMX27735.1"/>
    <property type="molecule type" value="Genomic_DNA"/>
</dbReference>
<accession>A0A238JBE0</accession>
<dbReference type="PRINTS" id="PR00033">
    <property type="entry name" value="HTHASNC"/>
</dbReference>
<dbReference type="RefSeq" id="WP_099244118.1">
    <property type="nucleotide sequence ID" value="NZ_FXXP01000001.1"/>
</dbReference>
<dbReference type="InterPro" id="IPR000485">
    <property type="entry name" value="AsnC-type_HTH_dom"/>
</dbReference>
<dbReference type="InterPro" id="IPR019888">
    <property type="entry name" value="Tscrpt_reg_AsnC-like"/>
</dbReference>
<evidence type="ECO:0000256" key="1">
    <source>
        <dbReference type="ARBA" id="ARBA00023015"/>
    </source>
</evidence>
<dbReference type="InterPro" id="IPR036390">
    <property type="entry name" value="WH_DNA-bd_sf"/>
</dbReference>
<dbReference type="InterPro" id="IPR019887">
    <property type="entry name" value="Tscrpt_reg_AsnC/Lrp_C"/>
</dbReference>
<dbReference type="AlphaFoldDB" id="A0A238JBE0"/>
<keyword evidence="6" id="KW-1185">Reference proteome</keyword>
<dbReference type="GO" id="GO:0043565">
    <property type="term" value="F:sequence-specific DNA binding"/>
    <property type="evidence" value="ECO:0007669"/>
    <property type="project" value="InterPro"/>
</dbReference>
<dbReference type="Proteomes" id="UP000225972">
    <property type="component" value="Unassembled WGS sequence"/>
</dbReference>
<dbReference type="OrthoDB" id="9809462at2"/>
<feature type="domain" description="HTH asnC-type" evidence="4">
    <location>
        <begin position="49"/>
        <end position="109"/>
    </location>
</feature>
<sequence>MLGRKRRISMIICHTKLQINCFFNRATSATVAAREPGMIKAIMQLQPRDQLDRKLLVLLEKDARMSASQIARELRIARSTVNDRIARLERDGVIQGYTTILAADPEASQTRALIFLKCERRMIKTITRDLRNYAEIRACYSTSGTYDLSCMVEVQYSEDLDALIDDVSLLDGIYAVESQMILATRFSRNTGLQPAKAQYLEVVK</sequence>
<dbReference type="Gene3D" id="1.10.10.10">
    <property type="entry name" value="Winged helix-like DNA-binding domain superfamily/Winged helix DNA-binding domain"/>
    <property type="match status" value="1"/>
</dbReference>
<evidence type="ECO:0000313" key="5">
    <source>
        <dbReference type="EMBL" id="SMX27735.1"/>
    </source>
</evidence>
<dbReference type="PANTHER" id="PTHR30154">
    <property type="entry name" value="LEUCINE-RESPONSIVE REGULATORY PROTEIN"/>
    <property type="match status" value="1"/>
</dbReference>
<keyword evidence="1" id="KW-0805">Transcription regulation</keyword>
<dbReference type="SUPFAM" id="SSF54909">
    <property type="entry name" value="Dimeric alpha+beta barrel"/>
    <property type="match status" value="1"/>
</dbReference>
<evidence type="ECO:0000256" key="2">
    <source>
        <dbReference type="ARBA" id="ARBA00023125"/>
    </source>
</evidence>
<keyword evidence="3" id="KW-0804">Transcription</keyword>
<organism evidence="5 6">
    <name type="scientific">Pelagimonas phthalicica</name>
    <dbReference type="NCBI Taxonomy" id="1037362"/>
    <lineage>
        <taxon>Bacteria</taxon>
        <taxon>Pseudomonadati</taxon>
        <taxon>Pseudomonadota</taxon>
        <taxon>Alphaproteobacteria</taxon>
        <taxon>Rhodobacterales</taxon>
        <taxon>Roseobacteraceae</taxon>
        <taxon>Pelagimonas</taxon>
    </lineage>
</organism>
<name>A0A238JBE0_9RHOB</name>
<dbReference type="CDD" id="cd00090">
    <property type="entry name" value="HTH_ARSR"/>
    <property type="match status" value="1"/>
</dbReference>
<dbReference type="GO" id="GO:0005829">
    <property type="term" value="C:cytosol"/>
    <property type="evidence" value="ECO:0007669"/>
    <property type="project" value="TreeGrafter"/>
</dbReference>
<dbReference type="PANTHER" id="PTHR30154:SF53">
    <property type="entry name" value="HTH-TYPE TRANSCRIPTIONAL REGULATOR LRPC"/>
    <property type="match status" value="1"/>
</dbReference>
<dbReference type="Pfam" id="PF01037">
    <property type="entry name" value="AsnC_trans_reg"/>
    <property type="match status" value="1"/>
</dbReference>
<protein>
    <submittedName>
        <fullName evidence="5">Leucine-responsive regulatory protein</fullName>
    </submittedName>
</protein>
<dbReference type="InterPro" id="IPR011008">
    <property type="entry name" value="Dimeric_a/b-barrel"/>
</dbReference>
<evidence type="ECO:0000259" key="4">
    <source>
        <dbReference type="PROSITE" id="PS50956"/>
    </source>
</evidence>
<proteinExistence type="predicted"/>
<evidence type="ECO:0000256" key="3">
    <source>
        <dbReference type="ARBA" id="ARBA00023163"/>
    </source>
</evidence>
<dbReference type="SUPFAM" id="SSF46785">
    <property type="entry name" value="Winged helix' DNA-binding domain"/>
    <property type="match status" value="1"/>
</dbReference>
<reference evidence="6" key="1">
    <citation type="submission" date="2017-05" db="EMBL/GenBank/DDBJ databases">
        <authorList>
            <person name="Rodrigo-Torres L."/>
            <person name="Arahal R. D."/>
            <person name="Lucena T."/>
        </authorList>
    </citation>
    <scope>NUCLEOTIDE SEQUENCE [LARGE SCALE GENOMIC DNA]</scope>
    <source>
        <strain evidence="6">CECT 8649</strain>
    </source>
</reference>
<evidence type="ECO:0000313" key="6">
    <source>
        <dbReference type="Proteomes" id="UP000225972"/>
    </source>
</evidence>
<dbReference type="GO" id="GO:0006355">
    <property type="term" value="P:regulation of DNA-templated transcription"/>
    <property type="evidence" value="ECO:0007669"/>
    <property type="project" value="UniProtKB-ARBA"/>
</dbReference>
<dbReference type="PROSITE" id="PS50956">
    <property type="entry name" value="HTH_ASNC_2"/>
    <property type="match status" value="1"/>
</dbReference>
<dbReference type="InterPro" id="IPR036388">
    <property type="entry name" value="WH-like_DNA-bd_sf"/>
</dbReference>
<dbReference type="Pfam" id="PF13412">
    <property type="entry name" value="HTH_24"/>
    <property type="match status" value="1"/>
</dbReference>
<dbReference type="InterPro" id="IPR011991">
    <property type="entry name" value="ArsR-like_HTH"/>
</dbReference>
<dbReference type="GO" id="GO:0043200">
    <property type="term" value="P:response to amino acid"/>
    <property type="evidence" value="ECO:0007669"/>
    <property type="project" value="TreeGrafter"/>
</dbReference>
<keyword evidence="2" id="KW-0238">DNA-binding</keyword>